<feature type="domain" description="Glutamine amidotransferase type-2" evidence="9">
    <location>
        <begin position="2"/>
        <end position="213"/>
    </location>
</feature>
<name>A0ABY9JSD7_9BACI</name>
<dbReference type="Gene3D" id="3.40.50.620">
    <property type="entry name" value="HUPs"/>
    <property type="match status" value="1"/>
</dbReference>
<dbReference type="PROSITE" id="PS51278">
    <property type="entry name" value="GATASE_TYPE_2"/>
    <property type="match status" value="1"/>
</dbReference>
<dbReference type="InterPro" id="IPR006426">
    <property type="entry name" value="Asn_synth_AEB"/>
</dbReference>
<dbReference type="EC" id="6.3.5.4" evidence="3"/>
<sequence>MCGFIGVFDHSKKYKEQRIEHIEQASRKIIHRGPDDEGYYHNDYISLAFRRLSIVDLAGGKQPLTFGDGRYWIVFNGEIYNHKQLQKKLEDLGVTLNTNSDTEVIVALYSVMKEKVVHELRGMFAFLIWDTERNELFGARDYFGIKPLYMIETVQGIAFASESKGLMPFLKNSSINEQSLEHYTSFQYVPEPNTIVKEISKISPGSYFTWRPNESLQVVEYFHPNFHPKSVERDRLIKEVRETVEESVSYHMRSDVPVGSFLSGGIDSTIVATIASKLAPSIKTFSVDFADTGYSEMDVAIKTAQTLKVDHFPYTISEEEFFEALPKIIWHLDDIVADPAAIPLYFVAKEASKHVKVVLSGEGADELFGGYNIYQEPLSIAPFKNIPNGLKKALLQIATVLPEGMKGKSFLQRANTQLEERYIGNAKIFANDKEKQSLFSHTLSSSFTDVTNPLYHNVKHLDDISKMQYIDMMTWLRGDILVKADKMSMAHSLELRVPFLDIEVWKVASKLAVEEKVSKVGTKQILRKAFADIIPEHVVNRRKLGFPVPIRVWLKGTRYHWAKEVITESPIGFFMDKDYILSLLEEHRMEKKDHSRKLWTVLCFCLWLQMAVEQDSKIDEKKLFV</sequence>
<dbReference type="InterPro" id="IPR033738">
    <property type="entry name" value="AsnB_N"/>
</dbReference>
<organism evidence="10 11">
    <name type="scientific">Bacillus carboniphilus</name>
    <dbReference type="NCBI Taxonomy" id="86663"/>
    <lineage>
        <taxon>Bacteria</taxon>
        <taxon>Bacillati</taxon>
        <taxon>Bacillota</taxon>
        <taxon>Bacilli</taxon>
        <taxon>Bacillales</taxon>
        <taxon>Bacillaceae</taxon>
        <taxon>Bacillus</taxon>
    </lineage>
</organism>
<evidence type="ECO:0000313" key="10">
    <source>
        <dbReference type="EMBL" id="WLR41178.1"/>
    </source>
</evidence>
<keyword evidence="6" id="KW-0061">Asparagine biosynthesis</keyword>
<dbReference type="RefSeq" id="WP_226539100.1">
    <property type="nucleotide sequence ID" value="NZ_CP129013.1"/>
</dbReference>
<reference evidence="10 11" key="1">
    <citation type="submission" date="2023-06" db="EMBL/GenBank/DDBJ databases">
        <title>Five Gram-positive bacteria isolated from mangrove sediments in Shenzhen, Guangdong, China.</title>
        <authorList>
            <person name="Yu S."/>
            <person name="Zheng W."/>
            <person name="Huang Y."/>
        </authorList>
    </citation>
    <scope>NUCLEOTIDE SEQUENCE [LARGE SCALE GENOMIC DNA]</scope>
    <source>
        <strain evidence="10 11">SaN35-3</strain>
    </source>
</reference>
<dbReference type="Pfam" id="PF13537">
    <property type="entry name" value="GATase_7"/>
    <property type="match status" value="1"/>
</dbReference>
<dbReference type="SUPFAM" id="SSF52402">
    <property type="entry name" value="Adenine nucleotide alpha hydrolases-like"/>
    <property type="match status" value="1"/>
</dbReference>
<dbReference type="SUPFAM" id="SSF56235">
    <property type="entry name" value="N-terminal nucleophile aminohydrolases (Ntn hydrolases)"/>
    <property type="match status" value="1"/>
</dbReference>
<comment type="similarity">
    <text evidence="2">Belongs to the asparagine synthetase family.</text>
</comment>
<dbReference type="PANTHER" id="PTHR43284:SF1">
    <property type="entry name" value="ASPARAGINE SYNTHETASE"/>
    <property type="match status" value="1"/>
</dbReference>
<dbReference type="Gene3D" id="3.60.20.10">
    <property type="entry name" value="Glutamine Phosphoribosylpyrophosphate, subunit 1, domain 1"/>
    <property type="match status" value="1"/>
</dbReference>
<keyword evidence="7" id="KW-0315">Glutamine amidotransferase</keyword>
<dbReference type="InterPro" id="IPR014729">
    <property type="entry name" value="Rossmann-like_a/b/a_fold"/>
</dbReference>
<dbReference type="PIRSF" id="PIRSF001589">
    <property type="entry name" value="Asn_synthetase_glu-h"/>
    <property type="match status" value="1"/>
</dbReference>
<evidence type="ECO:0000313" key="11">
    <source>
        <dbReference type="Proteomes" id="UP001197974"/>
    </source>
</evidence>
<comment type="pathway">
    <text evidence="1">Amino-acid biosynthesis; L-asparagine biosynthesis; L-asparagine from L-aspartate (L-Gln route): step 1/1.</text>
</comment>
<dbReference type="Pfam" id="PF00733">
    <property type="entry name" value="Asn_synthase"/>
    <property type="match status" value="1"/>
</dbReference>
<keyword evidence="4" id="KW-0547">Nucleotide-binding</keyword>
<evidence type="ECO:0000259" key="9">
    <source>
        <dbReference type="PROSITE" id="PS51278"/>
    </source>
</evidence>
<keyword evidence="5" id="KW-0067">ATP-binding</keyword>
<evidence type="ECO:0000256" key="4">
    <source>
        <dbReference type="ARBA" id="ARBA00022741"/>
    </source>
</evidence>
<evidence type="ECO:0000256" key="3">
    <source>
        <dbReference type="ARBA" id="ARBA00012737"/>
    </source>
</evidence>
<evidence type="ECO:0000256" key="1">
    <source>
        <dbReference type="ARBA" id="ARBA00005187"/>
    </source>
</evidence>
<protein>
    <recommendedName>
        <fullName evidence="3">asparagine synthase (glutamine-hydrolyzing)</fullName>
        <ecNumber evidence="3">6.3.5.4</ecNumber>
    </recommendedName>
</protein>
<keyword evidence="11" id="KW-1185">Reference proteome</keyword>
<evidence type="ECO:0000256" key="6">
    <source>
        <dbReference type="ARBA" id="ARBA00022888"/>
    </source>
</evidence>
<dbReference type="Proteomes" id="UP001197974">
    <property type="component" value="Chromosome"/>
</dbReference>
<dbReference type="CDD" id="cd00712">
    <property type="entry name" value="AsnB"/>
    <property type="match status" value="1"/>
</dbReference>
<dbReference type="InterPro" id="IPR001962">
    <property type="entry name" value="Asn_synthase"/>
</dbReference>
<keyword evidence="10" id="KW-0436">Ligase</keyword>
<evidence type="ECO:0000256" key="2">
    <source>
        <dbReference type="ARBA" id="ARBA00005752"/>
    </source>
</evidence>
<dbReference type="InterPro" id="IPR017932">
    <property type="entry name" value="GATase_2_dom"/>
</dbReference>
<dbReference type="NCBIfam" id="TIGR01536">
    <property type="entry name" value="asn_synth_AEB"/>
    <property type="match status" value="1"/>
</dbReference>
<dbReference type="EMBL" id="CP129013">
    <property type="protein sequence ID" value="WLR41178.1"/>
    <property type="molecule type" value="Genomic_DNA"/>
</dbReference>
<dbReference type="PANTHER" id="PTHR43284">
    <property type="entry name" value="ASPARAGINE SYNTHETASE (GLUTAMINE-HYDROLYZING)"/>
    <property type="match status" value="1"/>
</dbReference>
<dbReference type="InterPro" id="IPR051786">
    <property type="entry name" value="ASN_synthetase/amidase"/>
</dbReference>
<proteinExistence type="inferred from homology"/>
<evidence type="ECO:0000256" key="5">
    <source>
        <dbReference type="ARBA" id="ARBA00022840"/>
    </source>
</evidence>
<comment type="catalytic activity">
    <reaction evidence="8">
        <text>L-aspartate + L-glutamine + ATP + H2O = L-asparagine + L-glutamate + AMP + diphosphate + H(+)</text>
        <dbReference type="Rhea" id="RHEA:12228"/>
        <dbReference type="ChEBI" id="CHEBI:15377"/>
        <dbReference type="ChEBI" id="CHEBI:15378"/>
        <dbReference type="ChEBI" id="CHEBI:29985"/>
        <dbReference type="ChEBI" id="CHEBI:29991"/>
        <dbReference type="ChEBI" id="CHEBI:30616"/>
        <dbReference type="ChEBI" id="CHEBI:33019"/>
        <dbReference type="ChEBI" id="CHEBI:58048"/>
        <dbReference type="ChEBI" id="CHEBI:58359"/>
        <dbReference type="ChEBI" id="CHEBI:456215"/>
        <dbReference type="EC" id="6.3.5.4"/>
    </reaction>
</comment>
<dbReference type="CDD" id="cd01991">
    <property type="entry name" value="Asn_synthase_B_C"/>
    <property type="match status" value="1"/>
</dbReference>
<gene>
    <name evidence="10" type="primary">asnB</name>
    <name evidence="10" type="ORF">LC087_09350</name>
</gene>
<evidence type="ECO:0000256" key="7">
    <source>
        <dbReference type="ARBA" id="ARBA00022962"/>
    </source>
</evidence>
<keyword evidence="6" id="KW-0028">Amino-acid biosynthesis</keyword>
<dbReference type="InterPro" id="IPR029055">
    <property type="entry name" value="Ntn_hydrolases_N"/>
</dbReference>
<evidence type="ECO:0000256" key="8">
    <source>
        <dbReference type="ARBA" id="ARBA00048741"/>
    </source>
</evidence>
<accession>A0ABY9JSD7</accession>
<dbReference type="GO" id="GO:0004066">
    <property type="term" value="F:asparagine synthase (glutamine-hydrolyzing) activity"/>
    <property type="evidence" value="ECO:0007669"/>
    <property type="project" value="UniProtKB-EC"/>
</dbReference>